<protein>
    <submittedName>
        <fullName evidence="7">Uncharacterized protein</fullName>
    </submittedName>
</protein>
<feature type="transmembrane region" description="Helical" evidence="6">
    <location>
        <begin position="277"/>
        <end position="295"/>
    </location>
</feature>
<dbReference type="Proteomes" id="UP000075288">
    <property type="component" value="Unassembled WGS sequence"/>
</dbReference>
<evidence type="ECO:0000256" key="4">
    <source>
        <dbReference type="ARBA" id="ARBA00022989"/>
    </source>
</evidence>
<sequence>MRATVNTDEKSIGRVKSSATVKDGKKIGSHQLPALPISTIWMISFGFLGVQMAFSLQSSNMGRIFQTIGADPTKLGFFFILPPLAGLVVQPLVGYFSDRTWIPKLGRRIPYLLVGAVVAVIVMCLLPNAGSFGFGFGSMTALTFGAVAILFMDLSSNVAMQPFKMMVADMVNEEQKGFAYAVQSFLSNSGAVLACIFPFVLTALGVSNSAPKGVVPQSVVVSFYSGAVILIVCSLLTVFKVKEYPPEEYAVYHGIQNQAQKEKKGMFQLLLNAPKEFWTITVVQFFCWMGFQYLWTYGAGAVAKNAWNAVDPSSTAYQEAANWFGILSGVYSLAAVFWSLVLTKVPKNKQKPAYAFSLVLGGVGFGSVFFIHNPGTLLVSFILIGIAWAAMMAFPFTILTNALSGENMGTYLGLFNGSICLPQIVASCLSFVIFPALGSSMPAMILLSGVLLVIGAASVSLIKKPQTK</sequence>
<dbReference type="GO" id="GO:0005886">
    <property type="term" value="C:plasma membrane"/>
    <property type="evidence" value="ECO:0007669"/>
    <property type="project" value="UniProtKB-SubCell"/>
</dbReference>
<comment type="subcellular location">
    <subcellularLocation>
        <location evidence="1">Cell membrane</location>
        <topology evidence="1">Multi-pass membrane protein</topology>
    </subcellularLocation>
</comment>
<dbReference type="GO" id="GO:0022857">
    <property type="term" value="F:transmembrane transporter activity"/>
    <property type="evidence" value="ECO:0007669"/>
    <property type="project" value="InterPro"/>
</dbReference>
<feature type="transmembrane region" description="Helical" evidence="6">
    <location>
        <begin position="353"/>
        <end position="371"/>
    </location>
</feature>
<dbReference type="PANTHER" id="PTHR19432:SF35">
    <property type="entry name" value="SOLUTE CARRIER FAMILY 45 MEMBER 3 ISOFORM X1"/>
    <property type="match status" value="1"/>
</dbReference>
<reference evidence="7 8" key="1">
    <citation type="submission" date="2016-01" db="EMBL/GenBank/DDBJ databases">
        <title>Genome Sequences of Twelve Sporeforming Bacillus Species Isolated from Foods.</title>
        <authorList>
            <person name="Berendsen E.M."/>
            <person name="Wells-Bennik M.H."/>
            <person name="Krawcyk A.O."/>
            <person name="De Jong A."/>
            <person name="Holsappel S."/>
            <person name="Eijlander R.T."/>
            <person name="Kuipers O.P."/>
        </authorList>
    </citation>
    <scope>NUCLEOTIDE SEQUENCE [LARGE SCALE GENOMIC DNA]</scope>
    <source>
        <strain evidence="7 8">B4098</strain>
    </source>
</reference>
<dbReference type="EMBL" id="LQYG01000040">
    <property type="protein sequence ID" value="KYC63350.1"/>
    <property type="molecule type" value="Genomic_DNA"/>
</dbReference>
<keyword evidence="2" id="KW-0813">Transport</keyword>
<dbReference type="InterPro" id="IPR011701">
    <property type="entry name" value="MFS"/>
</dbReference>
<name>A0A150K194_HEYCO</name>
<evidence type="ECO:0000313" key="8">
    <source>
        <dbReference type="Proteomes" id="UP000075288"/>
    </source>
</evidence>
<comment type="caution">
    <text evidence="7">The sequence shown here is derived from an EMBL/GenBank/DDBJ whole genome shotgun (WGS) entry which is preliminary data.</text>
</comment>
<dbReference type="SUPFAM" id="SSF103473">
    <property type="entry name" value="MFS general substrate transporter"/>
    <property type="match status" value="1"/>
</dbReference>
<dbReference type="Gene3D" id="1.20.1250.20">
    <property type="entry name" value="MFS general substrate transporter like domains"/>
    <property type="match status" value="1"/>
</dbReference>
<organism evidence="7 8">
    <name type="scientific">Heyndrickxia coagulans</name>
    <name type="common">Weizmannia coagulans</name>
    <dbReference type="NCBI Taxonomy" id="1398"/>
    <lineage>
        <taxon>Bacteria</taxon>
        <taxon>Bacillati</taxon>
        <taxon>Bacillota</taxon>
        <taxon>Bacilli</taxon>
        <taxon>Bacillales</taxon>
        <taxon>Bacillaceae</taxon>
        <taxon>Heyndrickxia</taxon>
    </lineage>
</organism>
<feature type="transmembrane region" description="Helical" evidence="6">
    <location>
        <begin position="177"/>
        <end position="201"/>
    </location>
</feature>
<gene>
    <name evidence="7" type="ORF">B4098_0694</name>
</gene>
<keyword evidence="5 6" id="KW-0472">Membrane</keyword>
<feature type="transmembrane region" description="Helical" evidence="6">
    <location>
        <begin position="377"/>
        <end position="399"/>
    </location>
</feature>
<keyword evidence="3 6" id="KW-0812">Transmembrane</keyword>
<dbReference type="AlphaFoldDB" id="A0A150K194"/>
<dbReference type="Pfam" id="PF07690">
    <property type="entry name" value="MFS_1"/>
    <property type="match status" value="1"/>
</dbReference>
<evidence type="ECO:0000256" key="3">
    <source>
        <dbReference type="ARBA" id="ARBA00022692"/>
    </source>
</evidence>
<evidence type="ECO:0000313" key="7">
    <source>
        <dbReference type="EMBL" id="KYC63350.1"/>
    </source>
</evidence>
<evidence type="ECO:0000256" key="6">
    <source>
        <dbReference type="SAM" id="Phobius"/>
    </source>
</evidence>
<evidence type="ECO:0000256" key="1">
    <source>
        <dbReference type="ARBA" id="ARBA00004651"/>
    </source>
</evidence>
<dbReference type="PATRIC" id="fig|1398.26.peg.2695"/>
<feature type="transmembrane region" description="Helical" evidence="6">
    <location>
        <begin position="221"/>
        <end position="239"/>
    </location>
</feature>
<feature type="transmembrane region" description="Helical" evidence="6">
    <location>
        <begin position="32"/>
        <end position="55"/>
    </location>
</feature>
<feature type="transmembrane region" description="Helical" evidence="6">
    <location>
        <begin position="411"/>
        <end position="437"/>
    </location>
</feature>
<proteinExistence type="predicted"/>
<feature type="transmembrane region" description="Helical" evidence="6">
    <location>
        <begin position="75"/>
        <end position="97"/>
    </location>
</feature>
<feature type="transmembrane region" description="Helical" evidence="6">
    <location>
        <begin position="109"/>
        <end position="128"/>
    </location>
</feature>
<dbReference type="InterPro" id="IPR036259">
    <property type="entry name" value="MFS_trans_sf"/>
</dbReference>
<dbReference type="RefSeq" id="WP_061566509.1">
    <property type="nucleotide sequence ID" value="NZ_LQYG01000040.1"/>
</dbReference>
<feature type="transmembrane region" description="Helical" evidence="6">
    <location>
        <begin position="443"/>
        <end position="462"/>
    </location>
</feature>
<dbReference type="CDD" id="cd17313">
    <property type="entry name" value="MFS_SLC45_SUC"/>
    <property type="match status" value="1"/>
</dbReference>
<dbReference type="PANTHER" id="PTHR19432">
    <property type="entry name" value="SUGAR TRANSPORTER"/>
    <property type="match status" value="1"/>
</dbReference>
<evidence type="ECO:0000256" key="5">
    <source>
        <dbReference type="ARBA" id="ARBA00023136"/>
    </source>
</evidence>
<feature type="transmembrane region" description="Helical" evidence="6">
    <location>
        <begin position="320"/>
        <end position="341"/>
    </location>
</feature>
<keyword evidence="4 6" id="KW-1133">Transmembrane helix</keyword>
<accession>A0A150K194</accession>
<evidence type="ECO:0000256" key="2">
    <source>
        <dbReference type="ARBA" id="ARBA00022448"/>
    </source>
</evidence>
<feature type="transmembrane region" description="Helical" evidence="6">
    <location>
        <begin position="134"/>
        <end position="156"/>
    </location>
</feature>